<evidence type="ECO:0000256" key="2">
    <source>
        <dbReference type="SAM" id="SignalP"/>
    </source>
</evidence>
<comment type="caution">
    <text evidence="4">The sequence shown here is derived from an EMBL/GenBank/DDBJ whole genome shotgun (WGS) entry which is preliminary data.</text>
</comment>
<dbReference type="Gene3D" id="3.40.50.1820">
    <property type="entry name" value="alpha/beta hydrolase"/>
    <property type="match status" value="1"/>
</dbReference>
<organism evidence="4 5">
    <name type="scientific">Niastella caeni</name>
    <dbReference type="NCBI Taxonomy" id="2569763"/>
    <lineage>
        <taxon>Bacteria</taxon>
        <taxon>Pseudomonadati</taxon>
        <taxon>Bacteroidota</taxon>
        <taxon>Chitinophagia</taxon>
        <taxon>Chitinophagales</taxon>
        <taxon>Chitinophagaceae</taxon>
        <taxon>Niastella</taxon>
    </lineage>
</organism>
<evidence type="ECO:0000259" key="3">
    <source>
        <dbReference type="Pfam" id="PF02230"/>
    </source>
</evidence>
<feature type="domain" description="Phospholipase/carboxylesterase/thioesterase" evidence="3">
    <location>
        <begin position="47"/>
        <end position="247"/>
    </location>
</feature>
<dbReference type="SUPFAM" id="SSF53474">
    <property type="entry name" value="alpha/beta-Hydrolases"/>
    <property type="match status" value="1"/>
</dbReference>
<accession>A0A4S8HEE4</accession>
<name>A0A4S8HEE4_9BACT</name>
<dbReference type="PANTHER" id="PTHR43037:SF1">
    <property type="entry name" value="BLL1128 PROTEIN"/>
    <property type="match status" value="1"/>
</dbReference>
<dbReference type="PANTHER" id="PTHR43037">
    <property type="entry name" value="UNNAMED PRODUCT-RELATED"/>
    <property type="match status" value="1"/>
</dbReference>
<dbReference type="OrthoDB" id="9764953at2"/>
<evidence type="ECO:0000313" key="5">
    <source>
        <dbReference type="Proteomes" id="UP000306918"/>
    </source>
</evidence>
<dbReference type="InterPro" id="IPR003140">
    <property type="entry name" value="PLipase/COase/thioEstase"/>
</dbReference>
<dbReference type="RefSeq" id="WP_136579910.1">
    <property type="nucleotide sequence ID" value="NZ_STFF01000009.1"/>
</dbReference>
<evidence type="ECO:0000256" key="1">
    <source>
        <dbReference type="ARBA" id="ARBA00022729"/>
    </source>
</evidence>
<dbReference type="InterPro" id="IPR050955">
    <property type="entry name" value="Plant_Biomass_Hydrol_Est"/>
</dbReference>
<dbReference type="EMBL" id="STFF01000009">
    <property type="protein sequence ID" value="THU33420.1"/>
    <property type="molecule type" value="Genomic_DNA"/>
</dbReference>
<gene>
    <name evidence="4" type="ORF">FAM09_25040</name>
</gene>
<dbReference type="GO" id="GO:0016787">
    <property type="term" value="F:hydrolase activity"/>
    <property type="evidence" value="ECO:0007669"/>
    <property type="project" value="InterPro"/>
</dbReference>
<dbReference type="Proteomes" id="UP000306918">
    <property type="component" value="Unassembled WGS sequence"/>
</dbReference>
<evidence type="ECO:0000313" key="4">
    <source>
        <dbReference type="EMBL" id="THU33420.1"/>
    </source>
</evidence>
<feature type="signal peptide" evidence="2">
    <location>
        <begin position="1"/>
        <end position="19"/>
    </location>
</feature>
<feature type="chain" id="PRO_5020380670" evidence="2">
    <location>
        <begin position="20"/>
        <end position="261"/>
    </location>
</feature>
<sequence length="261" mass="29552">MHKILTTLFWLLLMNNLQAQFQQLYEKKEYINGNDTLRYRILYPINYNADKKYPLIVLLHGSGERGDNNEAQLTHGGKLFADSAIRQQFPAIVIFPQCPNTDFWSRIRREPHKKDSLGQFSFPSDLPIGKSLDLVSRLLDSLVATGRVNTKKIYLGGLSMGGMGTFELLWRKPKFFAAAFPICGGGDPQKVTVYGKKFPIWLFHGDNDQAVPVGNSRLMNNALKAAGAKVKYSEYPGVGHDSWNNAFAEPELLPWLFKQKK</sequence>
<dbReference type="Pfam" id="PF02230">
    <property type="entry name" value="Abhydrolase_2"/>
    <property type="match status" value="1"/>
</dbReference>
<dbReference type="InterPro" id="IPR029058">
    <property type="entry name" value="AB_hydrolase_fold"/>
</dbReference>
<proteinExistence type="predicted"/>
<reference evidence="4 5" key="1">
    <citation type="submission" date="2019-04" db="EMBL/GenBank/DDBJ databases">
        <title>Niastella caeni sp. nov., isolated from activated sludge.</title>
        <authorList>
            <person name="Sheng M."/>
        </authorList>
    </citation>
    <scope>NUCLEOTIDE SEQUENCE [LARGE SCALE GENOMIC DNA]</scope>
    <source>
        <strain evidence="4 5">HX-2-15</strain>
    </source>
</reference>
<dbReference type="AlphaFoldDB" id="A0A4S8HEE4"/>
<keyword evidence="5" id="KW-1185">Reference proteome</keyword>
<protein>
    <submittedName>
        <fullName evidence="4">Phospholipase</fullName>
    </submittedName>
</protein>
<keyword evidence="1 2" id="KW-0732">Signal</keyword>